<evidence type="ECO:0000313" key="3">
    <source>
        <dbReference type="EMBL" id="QRZ12937.1"/>
    </source>
</evidence>
<keyword evidence="2" id="KW-1133">Transmembrane helix</keyword>
<reference evidence="3 4" key="1">
    <citation type="submission" date="2021-02" db="EMBL/GenBank/DDBJ databases">
        <title>Paracoccus methylovroum sp.nov., a new methanol and methylamine utilizing methylotrophic denitrifer.</title>
        <authorList>
            <person name="Timsy T."/>
            <person name="Behrendt U."/>
            <person name="Ulrich A."/>
            <person name="Spanner T."/>
            <person name="Foesel B.U."/>
            <person name="Horn M.A."/>
            <person name="Kolb S."/>
        </authorList>
    </citation>
    <scope>NUCLEOTIDE SEQUENCE [LARGE SCALE GENOMIC DNA]</scope>
    <source>
        <strain evidence="3 4">H4-D09</strain>
    </source>
</reference>
<name>A0ABX7JFE9_9RHOB</name>
<keyword evidence="2" id="KW-0812">Transmembrane</keyword>
<evidence type="ECO:0000256" key="1">
    <source>
        <dbReference type="SAM" id="MobiDB-lite"/>
    </source>
</evidence>
<feature type="region of interest" description="Disordered" evidence="1">
    <location>
        <begin position="1"/>
        <end position="38"/>
    </location>
</feature>
<keyword evidence="2" id="KW-0472">Membrane</keyword>
<dbReference type="Proteomes" id="UP000663629">
    <property type="component" value="Chromosome 1"/>
</dbReference>
<accession>A0ABX7JFE9</accession>
<dbReference type="EMBL" id="CP070368">
    <property type="protein sequence ID" value="QRZ12937.1"/>
    <property type="molecule type" value="Genomic_DNA"/>
</dbReference>
<protein>
    <submittedName>
        <fullName evidence="3">Uncharacterized protein</fullName>
    </submittedName>
</protein>
<proteinExistence type="predicted"/>
<gene>
    <name evidence="3" type="ORF">JWJ88_10125</name>
</gene>
<keyword evidence="4" id="KW-1185">Reference proteome</keyword>
<dbReference type="RefSeq" id="WP_205293943.1">
    <property type="nucleotide sequence ID" value="NZ_CP070368.1"/>
</dbReference>
<evidence type="ECO:0000313" key="4">
    <source>
        <dbReference type="Proteomes" id="UP000663629"/>
    </source>
</evidence>
<evidence type="ECO:0000256" key="2">
    <source>
        <dbReference type="SAM" id="Phobius"/>
    </source>
</evidence>
<sequence>MNSHEEPPAKSRTPFEAQTPPADKASPAPTPVPTPGQTQSGKAVLLNWVIMLVGFCAIAFAAHWLIG</sequence>
<feature type="transmembrane region" description="Helical" evidence="2">
    <location>
        <begin position="45"/>
        <end position="66"/>
    </location>
</feature>
<organism evidence="3 4">
    <name type="scientific">Paracoccus methylovorus</name>
    <dbReference type="NCBI Taxonomy" id="2812658"/>
    <lineage>
        <taxon>Bacteria</taxon>
        <taxon>Pseudomonadati</taxon>
        <taxon>Pseudomonadota</taxon>
        <taxon>Alphaproteobacteria</taxon>
        <taxon>Rhodobacterales</taxon>
        <taxon>Paracoccaceae</taxon>
        <taxon>Paracoccus</taxon>
    </lineage>
</organism>